<dbReference type="InterPro" id="IPR010982">
    <property type="entry name" value="Lambda_DNA-bd_dom_sf"/>
</dbReference>
<keyword evidence="10" id="KW-1185">Reference proteome</keyword>
<evidence type="ECO:0000259" key="8">
    <source>
        <dbReference type="PROSITE" id="PS50943"/>
    </source>
</evidence>
<feature type="domain" description="HTH cro/C1-type" evidence="8">
    <location>
        <begin position="14"/>
        <end position="69"/>
    </location>
</feature>
<dbReference type="EC" id="2.1.1.72" evidence="2 7"/>
<dbReference type="SMART" id="SM00530">
    <property type="entry name" value="HTH_XRE"/>
    <property type="match status" value="1"/>
</dbReference>
<proteinExistence type="inferred from homology"/>
<organism evidence="9 10">
    <name type="scientific">Mycoplasmopsis equigenitalium</name>
    <dbReference type="NCBI Taxonomy" id="114883"/>
    <lineage>
        <taxon>Bacteria</taxon>
        <taxon>Bacillati</taxon>
        <taxon>Mycoplasmatota</taxon>
        <taxon>Mycoplasmoidales</taxon>
        <taxon>Metamycoplasmataceae</taxon>
        <taxon>Mycoplasmopsis</taxon>
    </lineage>
</organism>
<dbReference type="PANTHER" id="PTHR30481">
    <property type="entry name" value="DNA ADENINE METHYLASE"/>
    <property type="match status" value="1"/>
</dbReference>
<keyword evidence="3 7" id="KW-0489">Methyltransferase</keyword>
<dbReference type="InterPro" id="IPR012327">
    <property type="entry name" value="MeTrfase_D12"/>
</dbReference>
<dbReference type="PROSITE" id="PS50943">
    <property type="entry name" value="HTH_CROC1"/>
    <property type="match status" value="1"/>
</dbReference>
<evidence type="ECO:0000313" key="9">
    <source>
        <dbReference type="EMBL" id="UUD37025.1"/>
    </source>
</evidence>
<dbReference type="EMBL" id="CP101808">
    <property type="protein sequence ID" value="UUD37025.1"/>
    <property type="molecule type" value="Genomic_DNA"/>
</dbReference>
<keyword evidence="5 7" id="KW-0949">S-adenosyl-L-methionine</keyword>
<evidence type="ECO:0000313" key="10">
    <source>
        <dbReference type="Proteomes" id="UP001059576"/>
    </source>
</evidence>
<dbReference type="Gene3D" id="1.10.1020.10">
    <property type="entry name" value="Adenine-specific Methyltransferase, Domain 2"/>
    <property type="match status" value="1"/>
</dbReference>
<dbReference type="Proteomes" id="UP001059576">
    <property type="component" value="Chromosome"/>
</dbReference>
<dbReference type="RefSeq" id="WP_129722486.1">
    <property type="nucleotide sequence ID" value="NZ_CP101808.1"/>
</dbReference>
<evidence type="ECO:0000256" key="7">
    <source>
        <dbReference type="RuleBase" id="RU361257"/>
    </source>
</evidence>
<sequence>MNEQKILIDLGNDIRNLRKEAGISQEGLAKKAGIERTQLTSIENGQIMGVQFLTIQKIYNSLGLKLKGVLDKLLVLHPFVKWDGGKTQLLNEIVKRLPKKYDTYFEPFVGGGALLFKLQPEKFVINDINKELMVTFECFKNKKTLNNLINTLKEHEKNHSEDYFLQIRKMDQESDFLNLPKHIIAARFIYLNKSCFNGMYRVNSKGFFNVPSGKKKKVNAFEHQNFANLATYFNTSKGIICCKNYEESLETVKQGDFVYFDPPYDILKNKNSFGKEGQIQLAKVFKEMDKKVFM</sequence>
<gene>
    <name evidence="9" type="ORF">NPA09_00400</name>
</gene>
<dbReference type="PROSITE" id="PS00092">
    <property type="entry name" value="N6_MTASE"/>
    <property type="match status" value="1"/>
</dbReference>
<keyword evidence="4 7" id="KW-0808">Transferase</keyword>
<protein>
    <recommendedName>
        <fullName evidence="2 7">Site-specific DNA-methyltransferase (adenine-specific)</fullName>
        <ecNumber evidence="2 7">2.1.1.72</ecNumber>
    </recommendedName>
</protein>
<dbReference type="SUPFAM" id="SSF47413">
    <property type="entry name" value="lambda repressor-like DNA-binding domains"/>
    <property type="match status" value="1"/>
</dbReference>
<dbReference type="NCBIfam" id="TIGR00571">
    <property type="entry name" value="dam"/>
    <property type="match status" value="1"/>
</dbReference>
<evidence type="ECO:0000256" key="1">
    <source>
        <dbReference type="ARBA" id="ARBA00006594"/>
    </source>
</evidence>
<comment type="catalytic activity">
    <reaction evidence="6 7">
        <text>a 2'-deoxyadenosine in DNA + S-adenosyl-L-methionine = an N(6)-methyl-2'-deoxyadenosine in DNA + S-adenosyl-L-homocysteine + H(+)</text>
        <dbReference type="Rhea" id="RHEA:15197"/>
        <dbReference type="Rhea" id="RHEA-COMP:12418"/>
        <dbReference type="Rhea" id="RHEA-COMP:12419"/>
        <dbReference type="ChEBI" id="CHEBI:15378"/>
        <dbReference type="ChEBI" id="CHEBI:57856"/>
        <dbReference type="ChEBI" id="CHEBI:59789"/>
        <dbReference type="ChEBI" id="CHEBI:90615"/>
        <dbReference type="ChEBI" id="CHEBI:90616"/>
        <dbReference type="EC" id="2.1.1.72"/>
    </reaction>
</comment>
<dbReference type="InterPro" id="IPR002052">
    <property type="entry name" value="DNA_methylase_N6_adenine_CS"/>
</dbReference>
<dbReference type="PRINTS" id="PR00505">
    <property type="entry name" value="D12N6MTFRASE"/>
</dbReference>
<reference evidence="9" key="1">
    <citation type="submission" date="2022-07" db="EMBL/GenBank/DDBJ databases">
        <title>Complete genome of Mycoplasma equigenitalium type strain T37.</title>
        <authorList>
            <person name="Spergser J."/>
        </authorList>
    </citation>
    <scope>NUCLEOTIDE SEQUENCE</scope>
    <source>
        <strain evidence="9">T37</strain>
    </source>
</reference>
<dbReference type="InterPro" id="IPR029063">
    <property type="entry name" value="SAM-dependent_MTases_sf"/>
</dbReference>
<accession>A0ABY5J195</accession>
<evidence type="ECO:0000256" key="6">
    <source>
        <dbReference type="ARBA" id="ARBA00047942"/>
    </source>
</evidence>
<dbReference type="Pfam" id="PF02086">
    <property type="entry name" value="MethyltransfD12"/>
    <property type="match status" value="1"/>
</dbReference>
<evidence type="ECO:0000256" key="3">
    <source>
        <dbReference type="ARBA" id="ARBA00022603"/>
    </source>
</evidence>
<dbReference type="GO" id="GO:0032259">
    <property type="term" value="P:methylation"/>
    <property type="evidence" value="ECO:0007669"/>
    <property type="project" value="UniProtKB-KW"/>
</dbReference>
<evidence type="ECO:0000256" key="4">
    <source>
        <dbReference type="ARBA" id="ARBA00022679"/>
    </source>
</evidence>
<dbReference type="Gene3D" id="3.40.50.150">
    <property type="entry name" value="Vaccinia Virus protein VP39"/>
    <property type="match status" value="1"/>
</dbReference>
<dbReference type="SUPFAM" id="SSF53335">
    <property type="entry name" value="S-adenosyl-L-methionine-dependent methyltransferases"/>
    <property type="match status" value="1"/>
</dbReference>
<dbReference type="Gene3D" id="1.10.260.40">
    <property type="entry name" value="lambda repressor-like DNA-binding domains"/>
    <property type="match status" value="1"/>
</dbReference>
<dbReference type="InterPro" id="IPR023095">
    <property type="entry name" value="Ade_MeTrfase_dom_2"/>
</dbReference>
<comment type="similarity">
    <text evidence="1 7">Belongs to the N(4)/N(6)-methyltransferase family.</text>
</comment>
<evidence type="ECO:0000256" key="2">
    <source>
        <dbReference type="ARBA" id="ARBA00011900"/>
    </source>
</evidence>
<dbReference type="GO" id="GO:0009007">
    <property type="term" value="F:site-specific DNA-methyltransferase (adenine-specific) activity"/>
    <property type="evidence" value="ECO:0007669"/>
    <property type="project" value="UniProtKB-EC"/>
</dbReference>
<dbReference type="Pfam" id="PF12844">
    <property type="entry name" value="HTH_19"/>
    <property type="match status" value="1"/>
</dbReference>
<dbReference type="PANTHER" id="PTHR30481:SF3">
    <property type="entry name" value="DNA ADENINE METHYLASE"/>
    <property type="match status" value="1"/>
</dbReference>
<dbReference type="CDD" id="cd00093">
    <property type="entry name" value="HTH_XRE"/>
    <property type="match status" value="1"/>
</dbReference>
<name>A0ABY5J195_9BACT</name>
<dbReference type="InterPro" id="IPR001387">
    <property type="entry name" value="Cro/C1-type_HTH"/>
</dbReference>
<evidence type="ECO:0000256" key="5">
    <source>
        <dbReference type="ARBA" id="ARBA00022691"/>
    </source>
</evidence>